<dbReference type="STRING" id="438753.AZC_1325"/>
<dbReference type="FunFam" id="1.10.3860.10:FF:000001">
    <property type="entry name" value="C4-dicarboxylate transport protein"/>
    <property type="match status" value="1"/>
</dbReference>
<dbReference type="PROSITE" id="PS00713">
    <property type="entry name" value="NA_DICARBOXYL_SYMP_1"/>
    <property type="match status" value="1"/>
</dbReference>
<keyword evidence="3" id="KW-0813">Transport</keyword>
<evidence type="ECO:0000313" key="10">
    <source>
        <dbReference type="EMBL" id="BAF87323.1"/>
    </source>
</evidence>
<dbReference type="GO" id="GO:0015366">
    <property type="term" value="F:malate:proton symporter activity"/>
    <property type="evidence" value="ECO:0007669"/>
    <property type="project" value="TreeGrafter"/>
</dbReference>
<feature type="transmembrane region" description="Helical" evidence="9">
    <location>
        <begin position="91"/>
        <end position="114"/>
    </location>
</feature>
<dbReference type="KEGG" id="azc:AZC_1325"/>
<dbReference type="PANTHER" id="PTHR42865:SF1">
    <property type="entry name" value="AEROBIC C4-DICARBOXYLATE TRANSPORT PROTEIN"/>
    <property type="match status" value="1"/>
</dbReference>
<sequence>MRPNSKAAGSSGGSTGVKFVMARLRQLYVQVIIAILLGIALGILAPATAVEMKPLGDAFIGLLRMMLGPIIFCSVVLGLTHVRDMGQLGRLAFKALLYFEILTTVGMALGFVVVNVFEPGAGLHATSLAVNESVARISNTASHFTAVGFFLSIIPNTLVDAFAKGEILQVLFISVLTGAALSIGGKKDSPILRGIEEGQDVLFRILGFIMRVAPIGAFGAIAAAVGAHGSGTLIYLAKLVGLYYVTSLAFVFLVLGSVAGMAGLSILKLIRLVREELLLVLGTASGEVALPRLMQKLEKAGCDEAVVGFVLPAGYSFNLDGTAIYMAIAVGFIAQATDTPFSLGQQIGVLAIMLLTSKGGTTVAGGAFIKLAATLQTVRALPLNGLGLLFGVDRLMATCTALTNVVGNTVAVFVIARWENAFNRTKFDSYMAELAAPAGAGPQASAVAVPASAKAGE</sequence>
<evidence type="ECO:0000256" key="1">
    <source>
        <dbReference type="ARBA" id="ARBA00004429"/>
    </source>
</evidence>
<dbReference type="GO" id="GO:0015138">
    <property type="term" value="F:fumarate transmembrane transporter activity"/>
    <property type="evidence" value="ECO:0007669"/>
    <property type="project" value="TreeGrafter"/>
</dbReference>
<evidence type="ECO:0000256" key="5">
    <source>
        <dbReference type="ARBA" id="ARBA00022692"/>
    </source>
</evidence>
<feature type="transmembrane region" description="Helical" evidence="9">
    <location>
        <begin position="205"/>
        <end position="229"/>
    </location>
</feature>
<protein>
    <submittedName>
        <fullName evidence="10">C4-dicarboxylate transporter</fullName>
    </submittedName>
</protein>
<keyword evidence="5 9" id="KW-0812">Transmembrane</keyword>
<dbReference type="Proteomes" id="UP000000270">
    <property type="component" value="Chromosome"/>
</dbReference>
<reference evidence="10 11" key="5">
    <citation type="journal article" date="2010" name="Appl. Environ. Microbiol.">
        <title>phrR-like gene praR of Azorhizobium caulinodans ORS571 is essential for symbiosis with Sesbania rostrata and is involved in expression of reb genes.</title>
        <authorList>
            <person name="Akiba N."/>
            <person name="Aono T."/>
            <person name="Toyazaki H."/>
            <person name="Sato S."/>
            <person name="Oyaizu H."/>
        </authorList>
    </citation>
    <scope>NUCLEOTIDE SEQUENCE [LARGE SCALE GENOMIC DNA]</scope>
    <source>
        <strain evidence="11">ATCC 43989 / DSM 5975 / JCM 20966 / LMG 6465 / NBRC 14845 / NCIMB 13405 / ORS 571</strain>
    </source>
</reference>
<feature type="transmembrane region" description="Helical" evidence="9">
    <location>
        <begin position="59"/>
        <end position="79"/>
    </location>
</feature>
<feature type="transmembrane region" description="Helical" evidence="9">
    <location>
        <begin position="167"/>
        <end position="184"/>
    </location>
</feature>
<feature type="transmembrane region" description="Helical" evidence="9">
    <location>
        <begin position="27"/>
        <end position="47"/>
    </location>
</feature>
<keyword evidence="4" id="KW-1003">Cell membrane</keyword>
<organism evidence="10 11">
    <name type="scientific">Azorhizobium caulinodans (strain ATCC 43989 / DSM 5975 / JCM 20966 / LMG 6465 / NBRC 14845 / NCIMB 13405 / ORS 571)</name>
    <dbReference type="NCBI Taxonomy" id="438753"/>
    <lineage>
        <taxon>Bacteria</taxon>
        <taxon>Pseudomonadati</taxon>
        <taxon>Pseudomonadota</taxon>
        <taxon>Alphaproteobacteria</taxon>
        <taxon>Hyphomicrobiales</taxon>
        <taxon>Xanthobacteraceae</taxon>
        <taxon>Azorhizobium</taxon>
    </lineage>
</organism>
<gene>
    <name evidence="10" type="ordered locus">AZC_1325</name>
</gene>
<comment type="similarity">
    <text evidence="2">Belongs to the dicarboxylate/amino acid:cation symporter (DAACS) (TC 2.A.23) family.</text>
</comment>
<feature type="transmembrane region" description="Helical" evidence="9">
    <location>
        <begin position="241"/>
        <end position="267"/>
    </location>
</feature>
<reference evidence="10 11" key="6">
    <citation type="journal article" date="2011" name="Appl. Environ. Microbiol.">
        <title>Involvement of the azorhizobial chromosome partition gene (parA) in the onset of bacteroid differentiation during Sesbania rostrata stem nodule development.</title>
        <authorList>
            <person name="Liu CT."/>
            <person name="Lee KB."/>
            <person name="Wang YS."/>
            <person name="Peng MH."/>
            <person name="Lee KT."/>
            <person name="Suzuki S."/>
            <person name="Suzuki T."/>
            <person name="Oyaizu H."/>
        </authorList>
    </citation>
    <scope>NUCLEOTIDE SEQUENCE [LARGE SCALE GENOMIC DNA]</scope>
    <source>
        <strain evidence="11">ATCC 43989 / DSM 5975 / JCM 20966 / LMG 6465 / NBRC 14845 / NCIMB 13405 / ORS 571</strain>
    </source>
</reference>
<keyword evidence="7 9" id="KW-1133">Transmembrane helix</keyword>
<keyword evidence="8 9" id="KW-0472">Membrane</keyword>
<dbReference type="InterPro" id="IPR036458">
    <property type="entry name" value="Na:dicarbo_symporter_sf"/>
</dbReference>
<evidence type="ECO:0000313" key="11">
    <source>
        <dbReference type="Proteomes" id="UP000000270"/>
    </source>
</evidence>
<dbReference type="GO" id="GO:0015141">
    <property type="term" value="F:succinate transmembrane transporter activity"/>
    <property type="evidence" value="ECO:0007669"/>
    <property type="project" value="TreeGrafter"/>
</dbReference>
<dbReference type="Pfam" id="PF00375">
    <property type="entry name" value="SDF"/>
    <property type="match status" value="1"/>
</dbReference>
<dbReference type="GO" id="GO:0005886">
    <property type="term" value="C:plasma membrane"/>
    <property type="evidence" value="ECO:0007669"/>
    <property type="project" value="UniProtKB-SubCell"/>
</dbReference>
<evidence type="ECO:0000256" key="6">
    <source>
        <dbReference type="ARBA" id="ARBA00022847"/>
    </source>
</evidence>
<keyword evidence="6" id="KW-0769">Symport</keyword>
<dbReference type="InterPro" id="IPR001991">
    <property type="entry name" value="Na-dicarboxylate_symporter"/>
</dbReference>
<accession>A8I123</accession>
<evidence type="ECO:0000256" key="3">
    <source>
        <dbReference type="ARBA" id="ARBA00022448"/>
    </source>
</evidence>
<reference evidence="10 11" key="3">
    <citation type="journal article" date="2008" name="BMC Genomics">
        <title>The genome of the versatile nitrogen fixer Azorhizobium caulinodans ORS571.</title>
        <authorList>
            <person name="Lee KB."/>
            <person name="Backer P.D."/>
            <person name="Aono T."/>
            <person name="Liu CT."/>
            <person name="Suzuki S."/>
            <person name="Suzuki T."/>
            <person name="Kaneko T."/>
            <person name="Yamada M."/>
            <person name="Tabata S."/>
            <person name="Kupfer D.M."/>
            <person name="Najar F.Z."/>
            <person name="Wiley G.B."/>
            <person name="Roe B."/>
            <person name="Binnewies T.T."/>
            <person name="Ussery D.W."/>
            <person name="D'Haeze W."/>
            <person name="Herder J.D."/>
            <person name="Gevers D."/>
            <person name="Vereecke D."/>
            <person name="Holsters M."/>
            <person name="Oyaizu H."/>
        </authorList>
    </citation>
    <scope>NUCLEOTIDE SEQUENCE [LARGE SCALE GENOMIC DNA]</scope>
    <source>
        <strain evidence="11">ATCC 43989 / DSM 5975 / JCM 20966 / LMG 6465 / NBRC 14845 / NCIMB 13405 / ORS 571</strain>
    </source>
</reference>
<dbReference type="HOGENOM" id="CLU_019375_7_0_5"/>
<dbReference type="SUPFAM" id="SSF118215">
    <property type="entry name" value="Proton glutamate symport protein"/>
    <property type="match status" value="1"/>
</dbReference>
<dbReference type="Gene3D" id="1.10.3860.10">
    <property type="entry name" value="Sodium:dicarboxylate symporter"/>
    <property type="match status" value="1"/>
</dbReference>
<dbReference type="EMBL" id="AP009384">
    <property type="protein sequence ID" value="BAF87323.1"/>
    <property type="molecule type" value="Genomic_DNA"/>
</dbReference>
<comment type="subcellular location">
    <subcellularLocation>
        <location evidence="1">Cell inner membrane</location>
        <topology evidence="1">Multi-pass membrane protein</topology>
    </subcellularLocation>
</comment>
<evidence type="ECO:0000256" key="9">
    <source>
        <dbReference type="SAM" id="Phobius"/>
    </source>
</evidence>
<evidence type="ECO:0000256" key="2">
    <source>
        <dbReference type="ARBA" id="ARBA00006148"/>
    </source>
</evidence>
<evidence type="ECO:0000256" key="4">
    <source>
        <dbReference type="ARBA" id="ARBA00022475"/>
    </source>
</evidence>
<reference evidence="11" key="2">
    <citation type="submission" date="2007-04" db="EMBL/GenBank/DDBJ databases">
        <title>Complete genome sequence of the nitrogen-fixing bacterium Azorhizobium caulinodans ORS571.</title>
        <authorList>
            <person name="Lee K.B."/>
            <person name="Backer P.D."/>
            <person name="Aono T."/>
            <person name="Liu C.T."/>
            <person name="Suzuki S."/>
            <person name="Suzuki T."/>
            <person name="Kaneko T."/>
            <person name="Yamada M."/>
            <person name="Tabata S."/>
            <person name="Kupfer D.M."/>
            <person name="Najar F.Z."/>
            <person name="Wiley G.B."/>
            <person name="Roe B."/>
            <person name="Binnewies T."/>
            <person name="Ussery D."/>
            <person name="Vereecke D."/>
            <person name="Gevers D."/>
            <person name="Holsters M."/>
            <person name="Oyaizu H."/>
        </authorList>
    </citation>
    <scope>NUCLEOTIDE SEQUENCE [LARGE SCALE GENOMIC DNA]</scope>
    <source>
        <strain evidence="11">ATCC 43989 / DSM 5975 / JCM 20966 / LMG 6465 / NBRC 14845 / NCIMB 13405 / ORS 571</strain>
    </source>
</reference>
<reference evidence="10 11" key="1">
    <citation type="journal article" date="2007" name="Appl. Environ. Microbiol.">
        <title>Rhizobial factors required for stem nodule maturation and maintenance in Sesbania rostrata-Azorhizobium caulinodans ORS571 symbiosis.</title>
        <authorList>
            <person name="Suzuki S."/>
            <person name="Aono T."/>
            <person name="Lee KB."/>
            <person name="Suzuki T."/>
            <person name="Liu CT."/>
            <person name="Miwa H."/>
            <person name="Wakao S."/>
            <person name="Iki T."/>
            <person name="Oyaizu H."/>
        </authorList>
    </citation>
    <scope>NUCLEOTIDE SEQUENCE [LARGE SCALE GENOMIC DNA]</scope>
    <source>
        <strain evidence="11">ATCC 43989 / DSM 5975 / JCM 20966 / LMG 6465 / NBRC 14845 / NCIMB 13405 / ORS 571</strain>
    </source>
</reference>
<evidence type="ECO:0000256" key="7">
    <source>
        <dbReference type="ARBA" id="ARBA00022989"/>
    </source>
</evidence>
<keyword evidence="11" id="KW-1185">Reference proteome</keyword>
<dbReference type="InterPro" id="IPR018107">
    <property type="entry name" value="Na-dicarboxylate_symporter_CS"/>
</dbReference>
<dbReference type="AlphaFoldDB" id="A8I123"/>
<name>A8I123_AZOC5</name>
<dbReference type="eggNOG" id="COG1301">
    <property type="taxonomic scope" value="Bacteria"/>
</dbReference>
<dbReference type="PANTHER" id="PTHR42865">
    <property type="entry name" value="PROTON/GLUTAMATE-ASPARTATE SYMPORTER"/>
    <property type="match status" value="1"/>
</dbReference>
<dbReference type="GO" id="GO:0070778">
    <property type="term" value="P:L-aspartate transmembrane transport"/>
    <property type="evidence" value="ECO:0007669"/>
    <property type="project" value="TreeGrafter"/>
</dbReference>
<dbReference type="PRINTS" id="PR00173">
    <property type="entry name" value="EDTRNSPORT"/>
</dbReference>
<proteinExistence type="inferred from homology"/>
<evidence type="ECO:0000256" key="8">
    <source>
        <dbReference type="ARBA" id="ARBA00023136"/>
    </source>
</evidence>
<reference evidence="10 11" key="4">
    <citation type="journal article" date="2009" name="Appl. Environ. Microbiol.">
        <title>Comparative genome-wide transcriptional profiling of Azorhizobium caulinodans ORS571 grown under free-living and symbiotic conditions.</title>
        <authorList>
            <person name="Tsukada S."/>
            <person name="Aono T."/>
            <person name="Akiba N."/>
            <person name="Lee KB."/>
            <person name="Liu CT."/>
            <person name="Toyazaki H."/>
            <person name="Oyaizu H."/>
        </authorList>
    </citation>
    <scope>NUCLEOTIDE SEQUENCE [LARGE SCALE GENOMIC DNA]</scope>
    <source>
        <strain evidence="11">ATCC 43989 / DSM 5975 / JCM 20966 / LMG 6465 / NBRC 14845 / NCIMB 13405 / ORS 571</strain>
    </source>
</reference>